<reference evidence="1" key="1">
    <citation type="journal article" date="2019" name="bioRxiv">
        <title>The Genome of the Zebra Mussel, Dreissena polymorpha: A Resource for Invasive Species Research.</title>
        <authorList>
            <person name="McCartney M.A."/>
            <person name="Auch B."/>
            <person name="Kono T."/>
            <person name="Mallez S."/>
            <person name="Zhang Y."/>
            <person name="Obille A."/>
            <person name="Becker A."/>
            <person name="Abrahante J.E."/>
            <person name="Garbe J."/>
            <person name="Badalamenti J.P."/>
            <person name="Herman A."/>
            <person name="Mangelson H."/>
            <person name="Liachko I."/>
            <person name="Sullivan S."/>
            <person name="Sone E.D."/>
            <person name="Koren S."/>
            <person name="Silverstein K.A.T."/>
            <person name="Beckman K.B."/>
            <person name="Gohl D.M."/>
        </authorList>
    </citation>
    <scope>NUCLEOTIDE SEQUENCE</scope>
    <source>
        <strain evidence="1">Duluth1</strain>
        <tissue evidence="1">Whole animal</tissue>
    </source>
</reference>
<accession>A0A9D4FQI8</accession>
<evidence type="ECO:0000313" key="1">
    <source>
        <dbReference type="EMBL" id="KAH3801869.1"/>
    </source>
</evidence>
<name>A0A9D4FQI8_DREPO</name>
<keyword evidence="2" id="KW-1185">Reference proteome</keyword>
<dbReference type="Proteomes" id="UP000828390">
    <property type="component" value="Unassembled WGS sequence"/>
</dbReference>
<reference evidence="1" key="2">
    <citation type="submission" date="2020-11" db="EMBL/GenBank/DDBJ databases">
        <authorList>
            <person name="McCartney M.A."/>
            <person name="Auch B."/>
            <person name="Kono T."/>
            <person name="Mallez S."/>
            <person name="Becker A."/>
            <person name="Gohl D.M."/>
            <person name="Silverstein K.A.T."/>
            <person name="Koren S."/>
            <person name="Bechman K.B."/>
            <person name="Herman A."/>
            <person name="Abrahante J.E."/>
            <person name="Garbe J."/>
        </authorList>
    </citation>
    <scope>NUCLEOTIDE SEQUENCE</scope>
    <source>
        <strain evidence="1">Duluth1</strain>
        <tissue evidence="1">Whole animal</tissue>
    </source>
</reference>
<gene>
    <name evidence="1" type="ORF">DPMN_155531</name>
</gene>
<protein>
    <submittedName>
        <fullName evidence="1">Uncharacterized protein</fullName>
    </submittedName>
</protein>
<comment type="caution">
    <text evidence="1">The sequence shown here is derived from an EMBL/GenBank/DDBJ whole genome shotgun (WGS) entry which is preliminary data.</text>
</comment>
<evidence type="ECO:0000313" key="2">
    <source>
        <dbReference type="Proteomes" id="UP000828390"/>
    </source>
</evidence>
<organism evidence="1 2">
    <name type="scientific">Dreissena polymorpha</name>
    <name type="common">Zebra mussel</name>
    <name type="synonym">Mytilus polymorpha</name>
    <dbReference type="NCBI Taxonomy" id="45954"/>
    <lineage>
        <taxon>Eukaryota</taxon>
        <taxon>Metazoa</taxon>
        <taxon>Spiralia</taxon>
        <taxon>Lophotrochozoa</taxon>
        <taxon>Mollusca</taxon>
        <taxon>Bivalvia</taxon>
        <taxon>Autobranchia</taxon>
        <taxon>Heteroconchia</taxon>
        <taxon>Euheterodonta</taxon>
        <taxon>Imparidentia</taxon>
        <taxon>Neoheterodontei</taxon>
        <taxon>Myida</taxon>
        <taxon>Dreissenoidea</taxon>
        <taxon>Dreissenidae</taxon>
        <taxon>Dreissena</taxon>
    </lineage>
</organism>
<dbReference type="EMBL" id="JAIWYP010000007">
    <property type="protein sequence ID" value="KAH3801869.1"/>
    <property type="molecule type" value="Genomic_DNA"/>
</dbReference>
<dbReference type="AlphaFoldDB" id="A0A9D4FQI8"/>
<sequence length="145" mass="16827">MGGGRAGVPAVRQVGERTYGRTNKQTIYVEAQIHKKALVLFNNVCHQNKNAVERRLAERQLTVKTGKSNSWFIEVRRLFWWYELGEAEDLLKTPVKKEQWKRSVSKSVSLWKTTPTTSTTLKLILRCKQTVSEAEIHEWHLHTPK</sequence>
<proteinExistence type="predicted"/>